<reference evidence="1 2" key="1">
    <citation type="submission" date="2021-03" db="EMBL/GenBank/DDBJ databases">
        <title>Enterococcal diversity collection.</title>
        <authorList>
            <person name="Gilmore M.S."/>
            <person name="Schwartzman J."/>
            <person name="Van Tyne D."/>
            <person name="Martin M."/>
            <person name="Earl A.M."/>
            <person name="Manson A.L."/>
            <person name="Straub T."/>
            <person name="Salamzade R."/>
            <person name="Saavedra J."/>
            <person name="Lebreton F."/>
            <person name="Prichula J."/>
            <person name="Schaufler K."/>
            <person name="Gaca A."/>
            <person name="Sgardioli B."/>
            <person name="Wagenaar J."/>
            <person name="Strong T."/>
        </authorList>
    </citation>
    <scope>NUCLEOTIDE SEQUENCE [LARGE SCALE GENOMIC DNA]</scope>
    <source>
        <strain evidence="1 2">DIV0869a</strain>
    </source>
</reference>
<protein>
    <recommendedName>
        <fullName evidence="3">NUMOD4 domain-containing protein</fullName>
    </recommendedName>
</protein>
<accession>A0ABS3H1Y5</accession>
<dbReference type="EMBL" id="JAFLWD010000037">
    <property type="protein sequence ID" value="MBO0441522.1"/>
    <property type="molecule type" value="Genomic_DNA"/>
</dbReference>
<proteinExistence type="predicted"/>
<dbReference type="SUPFAM" id="SSF54060">
    <property type="entry name" value="His-Me finger endonucleases"/>
    <property type="match status" value="1"/>
</dbReference>
<gene>
    <name evidence="1" type="ORF">JZO69_14235</name>
</gene>
<comment type="caution">
    <text evidence="1">The sequence shown here is derived from an EMBL/GenBank/DDBJ whole genome shotgun (WGS) entry which is preliminary data.</text>
</comment>
<sequence>MQMNKKWIPGYENIYFATWDGHIYRQLKNGKIKELKGYVKGNMYQVKLSINGVCKEYPFNRIMWETFKGEIPKGFLVVRKIAVLTENGMHNLTLRSKNQHGKRTGPRSRSQAVELLSETGVVIDSWSSARKAAKDLFVSYQTITAICNKKVKKKPIVKVRWARREETAVH</sequence>
<dbReference type="RefSeq" id="WP_207113498.1">
    <property type="nucleotide sequence ID" value="NZ_JAFLWD010000037.1"/>
</dbReference>
<organism evidence="1 2">
    <name type="scientific">Candidatus Enterococcus ikei</name>
    <dbReference type="NCBI Taxonomy" id="2815326"/>
    <lineage>
        <taxon>Bacteria</taxon>
        <taxon>Bacillati</taxon>
        <taxon>Bacillota</taxon>
        <taxon>Bacilli</taxon>
        <taxon>Lactobacillales</taxon>
        <taxon>Enterococcaceae</taxon>
        <taxon>Enterococcus</taxon>
    </lineage>
</organism>
<dbReference type="Proteomes" id="UP000664632">
    <property type="component" value="Unassembled WGS sequence"/>
</dbReference>
<dbReference type="Gene3D" id="3.90.75.20">
    <property type="match status" value="1"/>
</dbReference>
<keyword evidence="2" id="KW-1185">Reference proteome</keyword>
<name>A0ABS3H1Y5_9ENTE</name>
<dbReference type="InterPro" id="IPR044925">
    <property type="entry name" value="His-Me_finger_sf"/>
</dbReference>
<evidence type="ECO:0008006" key="3">
    <source>
        <dbReference type="Google" id="ProtNLM"/>
    </source>
</evidence>
<evidence type="ECO:0000313" key="1">
    <source>
        <dbReference type="EMBL" id="MBO0441522.1"/>
    </source>
</evidence>
<evidence type="ECO:0000313" key="2">
    <source>
        <dbReference type="Proteomes" id="UP000664632"/>
    </source>
</evidence>